<evidence type="ECO:0000313" key="2">
    <source>
        <dbReference type="EMBL" id="ADE15011.1"/>
    </source>
</evidence>
<gene>
    <name evidence="2" type="ordered locus">Nhal_1899</name>
</gene>
<proteinExistence type="predicted"/>
<evidence type="ECO:0000256" key="1">
    <source>
        <dbReference type="SAM" id="MobiDB-lite"/>
    </source>
</evidence>
<feature type="region of interest" description="Disordered" evidence="1">
    <location>
        <begin position="1"/>
        <end position="39"/>
    </location>
</feature>
<reference evidence="3" key="1">
    <citation type="submission" date="2010-04" db="EMBL/GenBank/DDBJ databases">
        <title>Complete genome sequence of Nitrosococcus halophilus Nc4, a salt-adapted, aerobic obligate ammonia-oxidizing sulfur purple bacterium.</title>
        <authorList>
            <consortium name="US DOE Joint Genome Institute"/>
            <person name="Campbell M.A."/>
            <person name="Malfatti S.A."/>
            <person name="Chain P.S.G."/>
            <person name="Heidelberg J.F."/>
            <person name="Ward B.B."/>
            <person name="Klotz M.G."/>
        </authorList>
    </citation>
    <scope>NUCLEOTIDE SEQUENCE [LARGE SCALE GENOMIC DNA]</scope>
    <source>
        <strain evidence="3">Nc4</strain>
    </source>
</reference>
<dbReference type="STRING" id="472759.Nhal_1899"/>
<evidence type="ECO:0000313" key="3">
    <source>
        <dbReference type="Proteomes" id="UP000001844"/>
    </source>
</evidence>
<accession>D5C3N9</accession>
<dbReference type="EMBL" id="CP001798">
    <property type="protein sequence ID" value="ADE15011.1"/>
    <property type="molecule type" value="Genomic_DNA"/>
</dbReference>
<keyword evidence="3" id="KW-1185">Reference proteome</keyword>
<sequence length="118" mass="12686">MPADLEGASPSPNLVEVKGSEAQGRHCEVGSEGSVEQRYEPTDRNWISRRQGRTSWRETTKSLFTKGRKRKSSGCVSKVSIGNRLTPGGLHGCLSIETGGTERFHTAVQESAEGIVGG</sequence>
<organism evidence="2 3">
    <name type="scientific">Nitrosococcus halophilus (strain Nc4)</name>
    <dbReference type="NCBI Taxonomy" id="472759"/>
    <lineage>
        <taxon>Bacteria</taxon>
        <taxon>Pseudomonadati</taxon>
        <taxon>Pseudomonadota</taxon>
        <taxon>Gammaproteobacteria</taxon>
        <taxon>Chromatiales</taxon>
        <taxon>Chromatiaceae</taxon>
        <taxon>Nitrosococcus</taxon>
    </lineage>
</organism>
<dbReference type="KEGG" id="nhl:Nhal_1899"/>
<dbReference type="RefSeq" id="WP_013032879.1">
    <property type="nucleotide sequence ID" value="NC_013960.1"/>
</dbReference>
<dbReference type="HOGENOM" id="CLU_2070624_0_0_6"/>
<name>D5C3N9_NITHN</name>
<dbReference type="AlphaFoldDB" id="D5C3N9"/>
<feature type="compositionally biased region" description="Basic and acidic residues" evidence="1">
    <location>
        <begin position="23"/>
        <end position="39"/>
    </location>
</feature>
<protein>
    <submittedName>
        <fullName evidence="2">Uncharacterized protein</fullName>
    </submittedName>
</protein>
<dbReference type="Proteomes" id="UP000001844">
    <property type="component" value="Chromosome"/>
</dbReference>